<evidence type="ECO:0000313" key="2">
    <source>
        <dbReference type="EMBL" id="GAA1922027.1"/>
    </source>
</evidence>
<sequence>MGVPVTDPGVRPRPDAGTDRPTPPPTGDVEIRGGGAVAVDTQTLRDAASRFDTTRAELDALRDRLGSLQLMLFAERDVAWGAASSASVLLARLAETMADADAIAADLRSAATVYELVELNAQHTAARLAGDEVALARIEARRDDIMRLHPDAMGRANLFEFERAVLWPSELVREATQLGYDLGGMFETFFGEGLGKAMGFLPGVVGGVVLGGLTIGGVTAAGLGGQGRVARNSRLTGDAPAVAIVRVGSGTTTAPSGLAAAAQRIPSGDARVRVEVYTMRDGSKQYATYIAGMKDAAVRGGRDPWDNESNVQLWAGEKSASYAATARALEAAGARPGDTVHIIGHSQGAMVGAHLALEGGYDTRTLVTFGSPVEADVGPGTVSVGIRHSDDAVAALAGGGHAAPVGAPGSFVVERVFDEDPGLTSHGISAYADTAAKVDASTDPRVDAVRETFAELGTAVEVDVVEYSAERLDAVSPASASVAGRSRRSS</sequence>
<dbReference type="Gene3D" id="3.40.50.1820">
    <property type="entry name" value="alpha/beta hydrolase"/>
    <property type="match status" value="1"/>
</dbReference>
<organism evidence="2 3">
    <name type="scientific">Microbacterium aoyamense</name>
    <dbReference type="NCBI Taxonomy" id="344166"/>
    <lineage>
        <taxon>Bacteria</taxon>
        <taxon>Bacillati</taxon>
        <taxon>Actinomycetota</taxon>
        <taxon>Actinomycetes</taxon>
        <taxon>Micrococcales</taxon>
        <taxon>Microbacteriaceae</taxon>
        <taxon>Microbacterium</taxon>
    </lineage>
</organism>
<keyword evidence="3" id="KW-1185">Reference proteome</keyword>
<reference evidence="3" key="1">
    <citation type="journal article" date="2019" name="Int. J. Syst. Evol. Microbiol.">
        <title>The Global Catalogue of Microorganisms (GCM) 10K type strain sequencing project: providing services to taxonomists for standard genome sequencing and annotation.</title>
        <authorList>
            <consortium name="The Broad Institute Genomics Platform"/>
            <consortium name="The Broad Institute Genome Sequencing Center for Infectious Disease"/>
            <person name="Wu L."/>
            <person name="Ma J."/>
        </authorList>
    </citation>
    <scope>NUCLEOTIDE SEQUENCE [LARGE SCALE GENOMIC DNA]</scope>
    <source>
        <strain evidence="3">JCM 14900</strain>
    </source>
</reference>
<dbReference type="Proteomes" id="UP001501343">
    <property type="component" value="Unassembled WGS sequence"/>
</dbReference>
<evidence type="ECO:0008006" key="4">
    <source>
        <dbReference type="Google" id="ProtNLM"/>
    </source>
</evidence>
<evidence type="ECO:0000256" key="1">
    <source>
        <dbReference type="SAM" id="MobiDB-lite"/>
    </source>
</evidence>
<comment type="caution">
    <text evidence="2">The sequence shown here is derived from an EMBL/GenBank/DDBJ whole genome shotgun (WGS) entry which is preliminary data.</text>
</comment>
<dbReference type="InterPro" id="IPR029058">
    <property type="entry name" value="AB_hydrolase_fold"/>
</dbReference>
<dbReference type="SUPFAM" id="SSF53474">
    <property type="entry name" value="alpha/beta-Hydrolases"/>
    <property type="match status" value="1"/>
</dbReference>
<gene>
    <name evidence="2" type="ORF">GCM10009775_13090</name>
</gene>
<name>A0ABP5AXA4_9MICO</name>
<feature type="region of interest" description="Disordered" evidence="1">
    <location>
        <begin position="1"/>
        <end position="32"/>
    </location>
</feature>
<dbReference type="EMBL" id="BAAAOF010000002">
    <property type="protein sequence ID" value="GAA1922027.1"/>
    <property type="molecule type" value="Genomic_DNA"/>
</dbReference>
<accession>A0ABP5AXA4</accession>
<proteinExistence type="predicted"/>
<protein>
    <recommendedName>
        <fullName evidence="4">Alpha/beta hydrolase</fullName>
    </recommendedName>
</protein>
<evidence type="ECO:0000313" key="3">
    <source>
        <dbReference type="Proteomes" id="UP001501343"/>
    </source>
</evidence>